<evidence type="ECO:0000313" key="2">
    <source>
        <dbReference type="EMBL" id="GEL54768.1"/>
    </source>
</evidence>
<feature type="chain" id="PRO_5042824474" evidence="1">
    <location>
        <begin position="22"/>
        <end position="413"/>
    </location>
</feature>
<dbReference type="CDD" id="cd16018">
    <property type="entry name" value="Enpp"/>
    <property type="match status" value="1"/>
</dbReference>
<dbReference type="PANTHER" id="PTHR10151">
    <property type="entry name" value="ECTONUCLEOTIDE PYROPHOSPHATASE/PHOSPHODIESTERASE"/>
    <property type="match status" value="1"/>
</dbReference>
<dbReference type="PANTHER" id="PTHR10151:SF120">
    <property type="entry name" value="BIS(5'-ADENOSYL)-TRIPHOSPHATASE"/>
    <property type="match status" value="1"/>
</dbReference>
<sequence length="413" mass="44936">MARKSLFLTALLCLAGCEAPATPAKTDTQSGLPPVILVSIDGFRPDYLHHGDTPVLDSLTDEGVFAPMRPSFPSITFPNHYTLVTGLRPDHHGVVGNTMTDPDIPGETFSVGHHTGVDDPRWWNNGTPAWVTAQMHGLMSASVFWPGSDVPILNTRPEIWYHFDHKITPAERVGTVLSWFDRPAEKRPALSLLYFDGVDHHGHVDGPFAPETRQAIHEVDDALGVLIAGLKQRHVQANLIIVSDHGMTALSPQRVISLAALAPAQAMNVVTAGPYAGINPVPGHERELARALSAPHEHVTCWPKAQIPPRLHYGTNPRVPAWLCLAENGWTLARDAHDHISKGGHGYDNQAPDMLATFIAAGPAFVPHKTLPTINNVDVYPLVMMLLGLLPENNDGTLTPLQSGLRDSYRAIQ</sequence>
<evidence type="ECO:0000313" key="3">
    <source>
        <dbReference type="Proteomes" id="UP000321287"/>
    </source>
</evidence>
<dbReference type="Pfam" id="PF01663">
    <property type="entry name" value="Phosphodiest"/>
    <property type="match status" value="1"/>
</dbReference>
<keyword evidence="1" id="KW-0732">Signal</keyword>
<keyword evidence="3" id="KW-1185">Reference proteome</keyword>
<accession>A0AAN4R3Z5</accession>
<gene>
    <name evidence="2" type="ORF">ABO01nite_27750</name>
</gene>
<dbReference type="EMBL" id="BJVS01000009">
    <property type="protein sequence ID" value="GEL54768.1"/>
    <property type="molecule type" value="Genomic_DNA"/>
</dbReference>
<comment type="caution">
    <text evidence="2">The sequence shown here is derived from an EMBL/GenBank/DDBJ whole genome shotgun (WGS) entry which is preliminary data.</text>
</comment>
<reference evidence="2 3" key="1">
    <citation type="submission" date="2019-07" db="EMBL/GenBank/DDBJ databases">
        <title>Whole genome shotgun sequence of Asaia bogorensis NBRC 16594.</title>
        <authorList>
            <person name="Hosoyama A."/>
            <person name="Uohara A."/>
            <person name="Ohji S."/>
            <person name="Ichikawa N."/>
        </authorList>
    </citation>
    <scope>NUCLEOTIDE SEQUENCE [LARGE SCALE GENOMIC DNA]</scope>
    <source>
        <strain evidence="2 3">NBRC 16594</strain>
    </source>
</reference>
<dbReference type="AlphaFoldDB" id="A0AAN4R3Z5"/>
<name>A0AAN4R3Z5_9PROT</name>
<organism evidence="2 3">
    <name type="scientific">Asaia bogorensis NBRC 16594</name>
    <dbReference type="NCBI Taxonomy" id="1231624"/>
    <lineage>
        <taxon>Bacteria</taxon>
        <taxon>Pseudomonadati</taxon>
        <taxon>Pseudomonadota</taxon>
        <taxon>Alphaproteobacteria</taxon>
        <taxon>Acetobacterales</taxon>
        <taxon>Acetobacteraceae</taxon>
        <taxon>Asaia</taxon>
    </lineage>
</organism>
<dbReference type="GeneID" id="78227593"/>
<protein>
    <submittedName>
        <fullName evidence="2">Alkaline phosphatase family protein</fullName>
    </submittedName>
</protein>
<proteinExistence type="predicted"/>
<dbReference type="InterPro" id="IPR017850">
    <property type="entry name" value="Alkaline_phosphatase_core_sf"/>
</dbReference>
<dbReference type="KEGG" id="abg:Asbog_02589"/>
<dbReference type="InterPro" id="IPR002591">
    <property type="entry name" value="Phosphodiest/P_Trfase"/>
</dbReference>
<evidence type="ECO:0000256" key="1">
    <source>
        <dbReference type="SAM" id="SignalP"/>
    </source>
</evidence>
<dbReference type="Gene3D" id="3.40.720.10">
    <property type="entry name" value="Alkaline Phosphatase, subunit A"/>
    <property type="match status" value="1"/>
</dbReference>
<dbReference type="RefSeq" id="WP_062166007.1">
    <property type="nucleotide sequence ID" value="NZ_AP014690.1"/>
</dbReference>
<dbReference type="SUPFAM" id="SSF53649">
    <property type="entry name" value="Alkaline phosphatase-like"/>
    <property type="match status" value="1"/>
</dbReference>
<dbReference type="GO" id="GO:0016787">
    <property type="term" value="F:hydrolase activity"/>
    <property type="evidence" value="ECO:0007669"/>
    <property type="project" value="UniProtKB-ARBA"/>
</dbReference>
<feature type="signal peptide" evidence="1">
    <location>
        <begin position="1"/>
        <end position="21"/>
    </location>
</feature>
<dbReference type="Proteomes" id="UP000321287">
    <property type="component" value="Unassembled WGS sequence"/>
</dbReference>
<dbReference type="Gene3D" id="3.30.1360.180">
    <property type="match status" value="1"/>
</dbReference>